<dbReference type="Pfam" id="PF24969">
    <property type="entry name" value="LRR_15"/>
    <property type="match status" value="1"/>
</dbReference>
<feature type="domain" description="Leucine-rich repeat" evidence="2">
    <location>
        <begin position="253"/>
        <end position="491"/>
    </location>
</feature>
<organism evidence="3 4">
    <name type="scientific">Diaporthe australafricana</name>
    <dbReference type="NCBI Taxonomy" id="127596"/>
    <lineage>
        <taxon>Eukaryota</taxon>
        <taxon>Fungi</taxon>
        <taxon>Dikarya</taxon>
        <taxon>Ascomycota</taxon>
        <taxon>Pezizomycotina</taxon>
        <taxon>Sordariomycetes</taxon>
        <taxon>Sordariomycetidae</taxon>
        <taxon>Diaporthales</taxon>
        <taxon>Diaporthaceae</taxon>
        <taxon>Diaporthe</taxon>
    </lineage>
</organism>
<feature type="region of interest" description="Disordered" evidence="1">
    <location>
        <begin position="170"/>
        <end position="190"/>
    </location>
</feature>
<dbReference type="EMBL" id="JAWRVE010000157">
    <property type="protein sequence ID" value="KAL1852747.1"/>
    <property type="molecule type" value="Genomic_DNA"/>
</dbReference>
<accession>A0ABR3W4B8</accession>
<evidence type="ECO:0000313" key="3">
    <source>
        <dbReference type="EMBL" id="KAL1852747.1"/>
    </source>
</evidence>
<gene>
    <name evidence="3" type="ORF">Daus18300_012078</name>
</gene>
<evidence type="ECO:0000313" key="4">
    <source>
        <dbReference type="Proteomes" id="UP001583177"/>
    </source>
</evidence>
<proteinExistence type="predicted"/>
<dbReference type="SUPFAM" id="SSF81383">
    <property type="entry name" value="F-box domain"/>
    <property type="match status" value="1"/>
</dbReference>
<name>A0ABR3W4B8_9PEZI</name>
<sequence length="633" mass="71555">MSISLKSTLDGPEFSLLQPNHDSASQHNRALAIRSPTAAPPPKHTGEASQAMMTSISDLPPELLSRICEFVPSQSTLAKFVRCSHQLCSVAAPHLYRSIDLSRTPWKDELRHLEIITALLVRQPELGRSVRHLAVHENSRSSLHVPGSPLLPEVEGVVRQLSQQVGFISVESSSGADRDGPASPTESDEQAFEIGSEFEDEFLEVGSDADFSDWSTTEGSEGEDESSEVDIPTDVDGALKLARSSKSFREALTLAILVRSVPRLESIDLELLEPFRMRFVHYFIHSAVGPSMLSNVTTACFGSSRPERHLELWRDLFTLPDLESVYLHRVLAMRNRETLKPVTELQAHSLNITHLELRQCRISPFELRRILAAPKALKTFIYDIGEIISESEPIFLISYRSVREALEQQKDSLEQIWIDYPHDYEFDEWGAGNYTRPMGSFAGFKNLRRFRIASTYLFGFVADTDPDRLRDSLPEQLEMLHLTHGDEDEEITVGLRKLIEAKKQGRFRKLKEIRVDVSMPWLIRQGNAPHADQSRFNKEVMLTLTSMAQFVGIKMTIFNNVSQSRTKDLLRRIQAARVGWTGPERKEAGWGFDGEVEWPRRMSGCMQKPDYPKLILDQYDKIAGSAEVVIMNG</sequence>
<dbReference type="InterPro" id="IPR056867">
    <property type="entry name" value="LRR_15"/>
</dbReference>
<dbReference type="InterPro" id="IPR036047">
    <property type="entry name" value="F-box-like_dom_sf"/>
</dbReference>
<evidence type="ECO:0000256" key="1">
    <source>
        <dbReference type="SAM" id="MobiDB-lite"/>
    </source>
</evidence>
<comment type="caution">
    <text evidence="3">The sequence shown here is derived from an EMBL/GenBank/DDBJ whole genome shotgun (WGS) entry which is preliminary data.</text>
</comment>
<evidence type="ECO:0000259" key="2">
    <source>
        <dbReference type="Pfam" id="PF24969"/>
    </source>
</evidence>
<dbReference type="Proteomes" id="UP001583177">
    <property type="component" value="Unassembled WGS sequence"/>
</dbReference>
<protein>
    <recommendedName>
        <fullName evidence="2">Leucine-rich repeat domain-containing protein</fullName>
    </recommendedName>
</protein>
<reference evidence="3 4" key="1">
    <citation type="journal article" date="2024" name="IMA Fungus">
        <title>IMA Genome - F19 : A genome assembly and annotation guide to empower mycologists, including annotated draft genome sequences of Ceratocystis pirilliformis, Diaporthe australafricana, Fusarium ophioides, Paecilomyces lecythidis, and Sporothrix stenoceras.</title>
        <authorList>
            <person name="Aylward J."/>
            <person name="Wilson A.M."/>
            <person name="Visagie C.M."/>
            <person name="Spraker J."/>
            <person name="Barnes I."/>
            <person name="Buitendag C."/>
            <person name="Ceriani C."/>
            <person name="Del Mar Angel L."/>
            <person name="du Plessis D."/>
            <person name="Fuchs T."/>
            <person name="Gasser K."/>
            <person name="Kramer D."/>
            <person name="Li W."/>
            <person name="Munsamy K."/>
            <person name="Piso A."/>
            <person name="Price J.L."/>
            <person name="Sonnekus B."/>
            <person name="Thomas C."/>
            <person name="van der Nest A."/>
            <person name="van Dijk A."/>
            <person name="van Heerden A."/>
            <person name="van Vuuren N."/>
            <person name="Yilmaz N."/>
            <person name="Duong T.A."/>
            <person name="van der Merwe N.A."/>
            <person name="Wingfield M.J."/>
            <person name="Wingfield B.D."/>
        </authorList>
    </citation>
    <scope>NUCLEOTIDE SEQUENCE [LARGE SCALE GENOMIC DNA]</scope>
    <source>
        <strain evidence="3 4">CMW 18300</strain>
    </source>
</reference>
<keyword evidence="4" id="KW-1185">Reference proteome</keyword>